<dbReference type="EMBL" id="MLJW01001306">
    <property type="protein sequence ID" value="OIQ78932.1"/>
    <property type="molecule type" value="Genomic_DNA"/>
</dbReference>
<dbReference type="PANTHER" id="PTHR13504:SF38">
    <property type="entry name" value="FIDO DOMAIN-CONTAINING PROTEIN"/>
    <property type="match status" value="1"/>
</dbReference>
<dbReference type="SUPFAM" id="SSF140931">
    <property type="entry name" value="Fic-like"/>
    <property type="match status" value="1"/>
</dbReference>
<sequence>MLFTAPPLDERELEVLEEIENLKSALRLQLREPRRWKGSLRRISFARNIQGSNSIEGYIADLDDAAAVAVGEEPLDSDSETRLALSGYRDAMTYVLQLSHDEDFVYSEQLIKSLHFMMTSYSILNRPGLWRLGSIYVKREEDGVIVYEGPEVSMVPKLMNELITVMNSDTSASPIVRAAMAHLNLVMIHPFKDGNGRAARCLQSLALGRTGVLFPEFMSIEEYLGRNTQSYYDVLAQVGQGAWNPENDARPWLRFTLTAHLTQAQTLLTRVRESERLWHELEALIAKKALPERTIIALYDACFGMRIRNSVYRANLLQSTDEAISDQAAGSDLRKLVSAGLLTTVGEKRGRFYRADGDLREIMLRIQADRSTQKRLVPFAR</sequence>
<protein>
    <submittedName>
        <fullName evidence="2">Adenosine monophosphate-protein transferase SoFic</fullName>
        <ecNumber evidence="2">2.7.7.-</ecNumber>
    </submittedName>
</protein>
<keyword evidence="2" id="KW-0548">Nucleotidyltransferase</keyword>
<dbReference type="GO" id="GO:0016779">
    <property type="term" value="F:nucleotidyltransferase activity"/>
    <property type="evidence" value="ECO:0007669"/>
    <property type="project" value="UniProtKB-KW"/>
</dbReference>
<evidence type="ECO:0000259" key="1">
    <source>
        <dbReference type="PROSITE" id="PS51459"/>
    </source>
</evidence>
<accession>A0A1J5QG05</accession>
<dbReference type="InterPro" id="IPR003812">
    <property type="entry name" value="Fido"/>
</dbReference>
<dbReference type="InterPro" id="IPR036597">
    <property type="entry name" value="Fido-like_dom_sf"/>
</dbReference>
<keyword evidence="2" id="KW-0808">Transferase</keyword>
<evidence type="ECO:0000313" key="2">
    <source>
        <dbReference type="EMBL" id="OIQ78932.1"/>
    </source>
</evidence>
<comment type="caution">
    <text evidence="2">The sequence shown here is derived from an EMBL/GenBank/DDBJ whole genome shotgun (WGS) entry which is preliminary data.</text>
</comment>
<organism evidence="2">
    <name type="scientific">mine drainage metagenome</name>
    <dbReference type="NCBI Taxonomy" id="410659"/>
    <lineage>
        <taxon>unclassified sequences</taxon>
        <taxon>metagenomes</taxon>
        <taxon>ecological metagenomes</taxon>
    </lineage>
</organism>
<feature type="domain" description="Fido" evidence="1">
    <location>
        <begin position="106"/>
        <end position="258"/>
    </location>
</feature>
<name>A0A1J5QG05_9ZZZZ</name>
<reference evidence="2" key="1">
    <citation type="submission" date="2016-10" db="EMBL/GenBank/DDBJ databases">
        <title>Sequence of Gallionella enrichment culture.</title>
        <authorList>
            <person name="Poehlein A."/>
            <person name="Muehling M."/>
            <person name="Daniel R."/>
        </authorList>
    </citation>
    <scope>NUCLEOTIDE SEQUENCE</scope>
</reference>
<dbReference type="PANTHER" id="PTHR13504">
    <property type="entry name" value="FIDO DOMAIN-CONTAINING PROTEIN DDB_G0283145"/>
    <property type="match status" value="1"/>
</dbReference>
<proteinExistence type="predicted"/>
<dbReference type="Pfam" id="PF02661">
    <property type="entry name" value="Fic"/>
    <property type="match status" value="1"/>
</dbReference>
<dbReference type="AlphaFoldDB" id="A0A1J5QG05"/>
<dbReference type="EC" id="2.7.7.-" evidence="2"/>
<dbReference type="Gene3D" id="1.10.3290.10">
    <property type="entry name" value="Fido-like domain"/>
    <property type="match status" value="1"/>
</dbReference>
<gene>
    <name evidence="2" type="ORF">GALL_393510</name>
</gene>
<dbReference type="InterPro" id="IPR040198">
    <property type="entry name" value="Fido_containing"/>
</dbReference>
<dbReference type="PROSITE" id="PS51459">
    <property type="entry name" value="FIDO"/>
    <property type="match status" value="1"/>
</dbReference>